<name>A0ABN1PGV1_9ACTN</name>
<evidence type="ECO:0000256" key="2">
    <source>
        <dbReference type="ARBA" id="ARBA00022741"/>
    </source>
</evidence>
<dbReference type="InterPro" id="IPR006015">
    <property type="entry name" value="Universal_stress_UspA"/>
</dbReference>
<proteinExistence type="inferred from homology"/>
<evidence type="ECO:0000259" key="4">
    <source>
        <dbReference type="Pfam" id="PF00582"/>
    </source>
</evidence>
<dbReference type="CDD" id="cd00293">
    <property type="entry name" value="USP-like"/>
    <property type="match status" value="1"/>
</dbReference>
<accession>A0ABN1PGV1</accession>
<gene>
    <name evidence="5" type="ORF">GCM10009554_08680</name>
</gene>
<dbReference type="EMBL" id="BAAAHK010000003">
    <property type="protein sequence ID" value="GAA0927632.1"/>
    <property type="molecule type" value="Genomic_DNA"/>
</dbReference>
<evidence type="ECO:0000313" key="6">
    <source>
        <dbReference type="Proteomes" id="UP001500542"/>
    </source>
</evidence>
<comment type="caution">
    <text evidence="5">The sequence shown here is derived from an EMBL/GenBank/DDBJ whole genome shotgun (WGS) entry which is preliminary data.</text>
</comment>
<keyword evidence="6" id="KW-1185">Reference proteome</keyword>
<organism evidence="5 6">
    <name type="scientific">Kribbella koreensis</name>
    <dbReference type="NCBI Taxonomy" id="57909"/>
    <lineage>
        <taxon>Bacteria</taxon>
        <taxon>Bacillati</taxon>
        <taxon>Actinomycetota</taxon>
        <taxon>Actinomycetes</taxon>
        <taxon>Propionibacteriales</taxon>
        <taxon>Kribbellaceae</taxon>
        <taxon>Kribbella</taxon>
    </lineage>
</organism>
<keyword evidence="3" id="KW-0067">ATP-binding</keyword>
<sequence length="290" mass="31141">MSTPARPAILVGLDGSADGLLALDWAVNLAARRGWTVRALHVVDDTRPAHQLAAAPSQDDGTDVLDDAADELDRLGFTDAVLELGYGNPAQTLLKASAEAAVLVIGRRGAGGFAELMVGSTSQVCAALARTTLVVVPDEWQAAEPAWGRIVVGVDGSHSCQAALGYAFEIAAERRAELEIVHVPDLPEAFPRPDLWLDPEDAPWRRDAQLMVGECLDGWPEKYPAVVFRTRYPEGHPVQVLAKESQYADLVVVGGLGRTEFTELRLGSVSRGLLHHTHCPVAIVHTESIR</sequence>
<dbReference type="RefSeq" id="WP_343964988.1">
    <property type="nucleotide sequence ID" value="NZ_BAAAHK010000003.1"/>
</dbReference>
<protein>
    <submittedName>
        <fullName evidence="5">Universal stress protein</fullName>
    </submittedName>
</protein>
<dbReference type="PRINTS" id="PR01438">
    <property type="entry name" value="UNVRSLSTRESS"/>
</dbReference>
<dbReference type="InterPro" id="IPR006016">
    <property type="entry name" value="UspA"/>
</dbReference>
<dbReference type="Pfam" id="PF00582">
    <property type="entry name" value="Usp"/>
    <property type="match status" value="2"/>
</dbReference>
<dbReference type="PANTHER" id="PTHR46268">
    <property type="entry name" value="STRESS RESPONSE PROTEIN NHAX"/>
    <property type="match status" value="1"/>
</dbReference>
<evidence type="ECO:0000256" key="1">
    <source>
        <dbReference type="ARBA" id="ARBA00008791"/>
    </source>
</evidence>
<feature type="domain" description="UspA" evidence="4">
    <location>
        <begin position="9"/>
        <end position="137"/>
    </location>
</feature>
<keyword evidence="2" id="KW-0547">Nucleotide-binding</keyword>
<reference evidence="5 6" key="1">
    <citation type="journal article" date="2019" name="Int. J. Syst. Evol. Microbiol.">
        <title>The Global Catalogue of Microorganisms (GCM) 10K type strain sequencing project: providing services to taxonomists for standard genome sequencing and annotation.</title>
        <authorList>
            <consortium name="The Broad Institute Genomics Platform"/>
            <consortium name="The Broad Institute Genome Sequencing Center for Infectious Disease"/>
            <person name="Wu L."/>
            <person name="Ma J."/>
        </authorList>
    </citation>
    <scope>NUCLEOTIDE SEQUENCE [LARGE SCALE GENOMIC DNA]</scope>
    <source>
        <strain evidence="5 6">JCM 10977</strain>
    </source>
</reference>
<dbReference type="PANTHER" id="PTHR46268:SF27">
    <property type="entry name" value="UNIVERSAL STRESS PROTEIN RV2623"/>
    <property type="match status" value="1"/>
</dbReference>
<comment type="similarity">
    <text evidence="1">Belongs to the universal stress protein A family.</text>
</comment>
<evidence type="ECO:0000313" key="5">
    <source>
        <dbReference type="EMBL" id="GAA0927632.1"/>
    </source>
</evidence>
<dbReference type="Gene3D" id="3.40.50.620">
    <property type="entry name" value="HUPs"/>
    <property type="match status" value="2"/>
</dbReference>
<feature type="domain" description="UspA" evidence="4">
    <location>
        <begin position="148"/>
        <end position="285"/>
    </location>
</feature>
<dbReference type="Proteomes" id="UP001500542">
    <property type="component" value="Unassembled WGS sequence"/>
</dbReference>
<dbReference type="InterPro" id="IPR014729">
    <property type="entry name" value="Rossmann-like_a/b/a_fold"/>
</dbReference>
<dbReference type="SUPFAM" id="SSF52402">
    <property type="entry name" value="Adenine nucleotide alpha hydrolases-like"/>
    <property type="match status" value="2"/>
</dbReference>
<evidence type="ECO:0000256" key="3">
    <source>
        <dbReference type="ARBA" id="ARBA00022840"/>
    </source>
</evidence>